<evidence type="ECO:0000313" key="1">
    <source>
        <dbReference type="EMBL" id="RJL20720.1"/>
    </source>
</evidence>
<comment type="caution">
    <text evidence="1">The sequence shown here is derived from an EMBL/GenBank/DDBJ whole genome shotgun (WGS) entry which is preliminary data.</text>
</comment>
<evidence type="ECO:0000313" key="2">
    <source>
        <dbReference type="Proteomes" id="UP000283587"/>
    </source>
</evidence>
<organism evidence="1 2">
    <name type="scientific">Paracoccus siganidrum</name>
    <dbReference type="NCBI Taxonomy" id="1276757"/>
    <lineage>
        <taxon>Bacteria</taxon>
        <taxon>Pseudomonadati</taxon>
        <taxon>Pseudomonadota</taxon>
        <taxon>Alphaproteobacteria</taxon>
        <taxon>Rhodobacterales</taxon>
        <taxon>Paracoccaceae</taxon>
        <taxon>Paracoccus</taxon>
    </lineage>
</organism>
<protein>
    <submittedName>
        <fullName evidence="1">Uncharacterized protein</fullName>
    </submittedName>
</protein>
<dbReference type="Proteomes" id="UP000283587">
    <property type="component" value="Unassembled WGS sequence"/>
</dbReference>
<name>A0A419ABA4_9RHOB</name>
<reference evidence="2" key="1">
    <citation type="submission" date="2018-09" db="EMBL/GenBank/DDBJ databases">
        <title>Paracoccus onubensis nov. sp. a moderate halophilic bacterium isolated from Gruta de las Maravillas (Aracena, Spain).</title>
        <authorList>
            <person name="Jurado V."/>
            <person name="Gutierrez-Patricio S."/>
            <person name="Gonzalez-Pimentel J.L."/>
            <person name="Miller A.Z."/>
            <person name="Laiz L."/>
            <person name="Saiz-Jimenez C."/>
        </authorList>
    </citation>
    <scope>NUCLEOTIDE SEQUENCE [LARGE SCALE GENOMIC DNA]</scope>
    <source>
        <strain evidence="2">DSM 26381</strain>
    </source>
</reference>
<sequence length="100" mass="11221">MIAAAGSHLPAQADERLFTKATESDDRLKELHHDAGDLCLRNPSRDVEVVVACKAMIIYGLALNERGWCHGRRDEANAEKDWHICESGSDRFSLDHLTDF</sequence>
<accession>A0A419ABA4</accession>
<dbReference type="EMBL" id="QZEW01000008">
    <property type="protein sequence ID" value="RJL20720.1"/>
    <property type="molecule type" value="Genomic_DNA"/>
</dbReference>
<keyword evidence="2" id="KW-1185">Reference proteome</keyword>
<dbReference type="AlphaFoldDB" id="A0A419ABA4"/>
<gene>
    <name evidence="1" type="ORF">D3P05_02440</name>
</gene>
<proteinExistence type="predicted"/>